<accession>A0ABU6YN63</accession>
<evidence type="ECO:0000313" key="2">
    <source>
        <dbReference type="Proteomes" id="UP001341840"/>
    </source>
</evidence>
<protein>
    <submittedName>
        <fullName evidence="1">Uncharacterized protein</fullName>
    </submittedName>
</protein>
<gene>
    <name evidence="1" type="ORF">PIB30_073227</name>
</gene>
<name>A0ABU6YN63_9FABA</name>
<organism evidence="1 2">
    <name type="scientific">Stylosanthes scabra</name>
    <dbReference type="NCBI Taxonomy" id="79078"/>
    <lineage>
        <taxon>Eukaryota</taxon>
        <taxon>Viridiplantae</taxon>
        <taxon>Streptophyta</taxon>
        <taxon>Embryophyta</taxon>
        <taxon>Tracheophyta</taxon>
        <taxon>Spermatophyta</taxon>
        <taxon>Magnoliopsida</taxon>
        <taxon>eudicotyledons</taxon>
        <taxon>Gunneridae</taxon>
        <taxon>Pentapetalae</taxon>
        <taxon>rosids</taxon>
        <taxon>fabids</taxon>
        <taxon>Fabales</taxon>
        <taxon>Fabaceae</taxon>
        <taxon>Papilionoideae</taxon>
        <taxon>50 kb inversion clade</taxon>
        <taxon>dalbergioids sensu lato</taxon>
        <taxon>Dalbergieae</taxon>
        <taxon>Pterocarpus clade</taxon>
        <taxon>Stylosanthes</taxon>
    </lineage>
</organism>
<comment type="caution">
    <text evidence="1">The sequence shown here is derived from an EMBL/GenBank/DDBJ whole genome shotgun (WGS) entry which is preliminary data.</text>
</comment>
<dbReference type="Proteomes" id="UP001341840">
    <property type="component" value="Unassembled WGS sequence"/>
</dbReference>
<proteinExistence type="predicted"/>
<evidence type="ECO:0000313" key="1">
    <source>
        <dbReference type="EMBL" id="MED6211389.1"/>
    </source>
</evidence>
<sequence length="213" mass="22615">MFTLHFPASIPKNLPSSPKTGGYLESTSFSLLPSSTNAAALPLLQSPSTPHSLPLSPSLFSSHGVPLFSTISESAVGPSIAATDVSDFSRQHYQLHEKTTTTLMPLFSLSSLNLSPCSSATPIFAERPPFSSLFVTPQASTTQLKLVAGTLAGGPPAATVSRDVSLCPTWKQRPHSAHYSRWSTVAVSRVVSPAGPSRPRLTVIYFIKGIRVV</sequence>
<dbReference type="EMBL" id="JASCZI010242539">
    <property type="protein sequence ID" value="MED6211389.1"/>
    <property type="molecule type" value="Genomic_DNA"/>
</dbReference>
<keyword evidence="2" id="KW-1185">Reference proteome</keyword>
<reference evidence="1 2" key="1">
    <citation type="journal article" date="2023" name="Plants (Basel)">
        <title>Bridging the Gap: Combining Genomics and Transcriptomics Approaches to Understand Stylosanthes scabra, an Orphan Legume from the Brazilian Caatinga.</title>
        <authorList>
            <person name="Ferreira-Neto J.R.C."/>
            <person name="da Silva M.D."/>
            <person name="Binneck E."/>
            <person name="de Melo N.F."/>
            <person name="da Silva R.H."/>
            <person name="de Melo A.L.T.M."/>
            <person name="Pandolfi V."/>
            <person name="Bustamante F.O."/>
            <person name="Brasileiro-Vidal A.C."/>
            <person name="Benko-Iseppon A.M."/>
        </authorList>
    </citation>
    <scope>NUCLEOTIDE SEQUENCE [LARGE SCALE GENOMIC DNA]</scope>
    <source>
        <tissue evidence="1">Leaves</tissue>
    </source>
</reference>